<dbReference type="InterPro" id="IPR048503">
    <property type="entry name" value="NamZ_C"/>
</dbReference>
<dbReference type="Proteomes" id="UP001583186">
    <property type="component" value="Unassembled WGS sequence"/>
</dbReference>
<proteinExistence type="predicted"/>
<dbReference type="PANTHER" id="PTHR42915">
    <property type="entry name" value="HYPOTHETICAL 460 KDA PROTEIN IN FEUA-SIGW INTERGENIC REGION [PRECURSOR]"/>
    <property type="match status" value="1"/>
</dbReference>
<dbReference type="InterPro" id="IPR048502">
    <property type="entry name" value="NamZ_N"/>
</dbReference>
<comment type="caution">
    <text evidence="3">The sequence shown here is derived from an EMBL/GenBank/DDBJ whole genome shotgun (WGS) entry which is preliminary data.</text>
</comment>
<feature type="domain" description="Peptidoglycan beta-N-acetylmuramidase NamZ C-terminal" evidence="2">
    <location>
        <begin position="269"/>
        <end position="442"/>
    </location>
</feature>
<keyword evidence="4" id="KW-1185">Reference proteome</keyword>
<dbReference type="InterPro" id="IPR008302">
    <property type="entry name" value="NamZ"/>
</dbReference>
<sequence>MKGLLATGLAAASFAAAHPGHSLPPATLFQPTVKTGLEVLIESNYKQLAGKNVLMLTNPTGITTGLELGIDVMVQDGTVNLVGVMGPEHGFRGTSQNGGGESTFVDAKTGLTVYDAYNVNTTVLTSYIAESGADTVLFDIQDVGARFYTYIWAMYDTMVAAAMSNVSYVVLDRPNPITGMNAFGPVLNESFINSYVGRRAIAQAHGMTAGELAKMFVGEGWIKETAGGADLTSLTVIPMKGWNRHMTFAETGLPWVIPSPNMPTVDTAMMYPGTCMFEGTSIAEGRGTTTPFEIIGAPWTNETWTTTMRSQNISLTDYRFQCFTPVSNKFENEVCCGVQTYLRPQTKEDYANLDPVYIGLNLLWAARNLYADGSTSGSGNTTNSFHWTFNGASTTTYDVDVLTGSTLVREGIEAGLTPDAIREAWTPALDVFKKKRKHYLIY</sequence>
<name>A0ABR3YIB4_9PEZI</name>
<gene>
    <name evidence="3" type="ORF">Sste5346_009806</name>
</gene>
<dbReference type="PANTHER" id="PTHR42915:SF1">
    <property type="entry name" value="PEPTIDOGLYCAN BETA-N-ACETYLMURAMIDASE NAMZ"/>
    <property type="match status" value="1"/>
</dbReference>
<dbReference type="Pfam" id="PF20732">
    <property type="entry name" value="NamZ_C"/>
    <property type="match status" value="1"/>
</dbReference>
<evidence type="ECO:0008006" key="5">
    <source>
        <dbReference type="Google" id="ProtNLM"/>
    </source>
</evidence>
<dbReference type="Gene3D" id="3.40.50.12170">
    <property type="entry name" value="Uncharacterised protein PF07075, DUF1343"/>
    <property type="match status" value="1"/>
</dbReference>
<dbReference type="Gene3D" id="3.90.1150.140">
    <property type="match status" value="1"/>
</dbReference>
<dbReference type="Pfam" id="PF07075">
    <property type="entry name" value="NamZ_N"/>
    <property type="match status" value="1"/>
</dbReference>
<evidence type="ECO:0000259" key="1">
    <source>
        <dbReference type="Pfam" id="PF07075"/>
    </source>
</evidence>
<reference evidence="3 4" key="1">
    <citation type="journal article" date="2024" name="IMA Fungus">
        <title>IMA Genome - F19 : A genome assembly and annotation guide to empower mycologists, including annotated draft genome sequences of Ceratocystis pirilliformis, Diaporthe australafricana, Fusarium ophioides, Paecilomyces lecythidis, and Sporothrix stenoceras.</title>
        <authorList>
            <person name="Aylward J."/>
            <person name="Wilson A.M."/>
            <person name="Visagie C.M."/>
            <person name="Spraker J."/>
            <person name="Barnes I."/>
            <person name="Buitendag C."/>
            <person name="Ceriani C."/>
            <person name="Del Mar Angel L."/>
            <person name="du Plessis D."/>
            <person name="Fuchs T."/>
            <person name="Gasser K."/>
            <person name="Kramer D."/>
            <person name="Li W."/>
            <person name="Munsamy K."/>
            <person name="Piso A."/>
            <person name="Price J.L."/>
            <person name="Sonnekus B."/>
            <person name="Thomas C."/>
            <person name="van der Nest A."/>
            <person name="van Dijk A."/>
            <person name="van Heerden A."/>
            <person name="van Vuuren N."/>
            <person name="Yilmaz N."/>
            <person name="Duong T.A."/>
            <person name="van der Merwe N.A."/>
            <person name="Wingfield M.J."/>
            <person name="Wingfield B.D."/>
        </authorList>
    </citation>
    <scope>NUCLEOTIDE SEQUENCE [LARGE SCALE GENOMIC DNA]</scope>
    <source>
        <strain evidence="3 4">CMW 5346</strain>
    </source>
</reference>
<dbReference type="PIRSF" id="PIRSF016719">
    <property type="entry name" value="UCP016719"/>
    <property type="match status" value="1"/>
</dbReference>
<feature type="domain" description="Peptidoglycan beta-N-acetylmuramidase NamZ N-terminal" evidence="1">
    <location>
        <begin position="53"/>
        <end position="265"/>
    </location>
</feature>
<dbReference type="EMBL" id="JAWCUI010000101">
    <property type="protein sequence ID" value="KAL1888069.1"/>
    <property type="molecule type" value="Genomic_DNA"/>
</dbReference>
<evidence type="ECO:0000313" key="3">
    <source>
        <dbReference type="EMBL" id="KAL1888069.1"/>
    </source>
</evidence>
<organism evidence="3 4">
    <name type="scientific">Sporothrix stenoceras</name>
    <dbReference type="NCBI Taxonomy" id="5173"/>
    <lineage>
        <taxon>Eukaryota</taxon>
        <taxon>Fungi</taxon>
        <taxon>Dikarya</taxon>
        <taxon>Ascomycota</taxon>
        <taxon>Pezizomycotina</taxon>
        <taxon>Sordariomycetes</taxon>
        <taxon>Sordariomycetidae</taxon>
        <taxon>Ophiostomatales</taxon>
        <taxon>Ophiostomataceae</taxon>
        <taxon>Sporothrix</taxon>
    </lineage>
</organism>
<protein>
    <recommendedName>
        <fullName evidence="5">Secreted protein</fullName>
    </recommendedName>
</protein>
<accession>A0ABR3YIB4</accession>
<evidence type="ECO:0000259" key="2">
    <source>
        <dbReference type="Pfam" id="PF20732"/>
    </source>
</evidence>
<evidence type="ECO:0000313" key="4">
    <source>
        <dbReference type="Proteomes" id="UP001583186"/>
    </source>
</evidence>